<protein>
    <submittedName>
        <fullName evidence="2">Uncharacterized protein</fullName>
    </submittedName>
</protein>
<feature type="non-terminal residue" evidence="2">
    <location>
        <position position="1"/>
    </location>
</feature>
<name>A0A6J4QJN1_9ACTN</name>
<accession>A0A6J4QJN1</accession>
<evidence type="ECO:0000256" key="1">
    <source>
        <dbReference type="SAM" id="MobiDB-lite"/>
    </source>
</evidence>
<dbReference type="EMBL" id="CADCVA010000387">
    <property type="protein sequence ID" value="CAA9443999.1"/>
    <property type="molecule type" value="Genomic_DNA"/>
</dbReference>
<feature type="non-terminal residue" evidence="2">
    <location>
        <position position="102"/>
    </location>
</feature>
<reference evidence="2" key="1">
    <citation type="submission" date="2020-02" db="EMBL/GenBank/DDBJ databases">
        <authorList>
            <person name="Meier V. D."/>
        </authorList>
    </citation>
    <scope>NUCLEOTIDE SEQUENCE</scope>
    <source>
        <strain evidence="2">AVDCRST_MAG82</strain>
    </source>
</reference>
<gene>
    <name evidence="2" type="ORF">AVDCRST_MAG82-3147</name>
</gene>
<evidence type="ECO:0000313" key="2">
    <source>
        <dbReference type="EMBL" id="CAA9443999.1"/>
    </source>
</evidence>
<organism evidence="2">
    <name type="scientific">uncultured Rubrobacteraceae bacterium</name>
    <dbReference type="NCBI Taxonomy" id="349277"/>
    <lineage>
        <taxon>Bacteria</taxon>
        <taxon>Bacillati</taxon>
        <taxon>Actinomycetota</taxon>
        <taxon>Rubrobacteria</taxon>
        <taxon>Rubrobacterales</taxon>
        <taxon>Rubrobacteraceae</taxon>
        <taxon>environmental samples</taxon>
    </lineage>
</organism>
<proteinExistence type="predicted"/>
<dbReference type="AlphaFoldDB" id="A0A6J4QJN1"/>
<sequence length="102" mass="11005">APLLRRGRPPQAARALGRRLGDLRRPRAWGWGRPRGRGKGQGRAPDRRARGPRPGFLRRGHVAEPGHKPHVGGPGNDGHNHRRAQAAYLLAEPAAAGAVYGI</sequence>
<feature type="region of interest" description="Disordered" evidence="1">
    <location>
        <begin position="1"/>
        <end position="81"/>
    </location>
</feature>